<dbReference type="EMBL" id="RAHC01000001">
    <property type="protein sequence ID" value="RUP78023.1"/>
    <property type="molecule type" value="Genomic_DNA"/>
</dbReference>
<sequence length="404" mass="45180">MHKLLSLFTATTLITTSTTSLVACNTTPQGNPVPVFVYNGNQKFSYAPTVTGKSVNGIDNAAESGKDETGAPYEYSLQGGRMGLISNVVVPFLTGINLTKDNSKTTGKGANWTPEQIAAGLQEQKDNIIANAKIDGTDPFDNAKKINQKTLWEEFFTNYSTSYDSYYTQVSLTANENPTVVDPNNQNLVTMSGNAEKTSNKDWVKEHTWGSKKGPYTPPSLKTLSSVATILDWLNDPNNNYNKGFDQINENRGYQSARYLAITIPNVTIRFEFQGEHKRFTFSATIDKLVAYANYLVYKNPNSSTDKPTYAHQWFFLSYGFYDFSKLTNDDYHDYNFKIPVPNIDPSFSIALGYVKKGDKDGILTADEDKKVDKNGQFPSLSPDYAFPDLKWKINVNSMTDQYK</sequence>
<reference evidence="2 3" key="1">
    <citation type="journal article" date="2019" name="Genome Biol. Evol.">
        <title>Toxin and genome evolution in a Drosophila defensive symbiosis.</title>
        <authorList>
            <person name="Ballinger M.J."/>
            <person name="Gawryluk R.M."/>
            <person name="Perlman S.J."/>
        </authorList>
    </citation>
    <scope>NUCLEOTIDE SEQUENCE [LARGE SCALE GENOMIC DNA]</scope>
    <source>
        <strain evidence="3">sNeo</strain>
    </source>
</reference>
<comment type="caution">
    <text evidence="2">The sequence shown here is derived from an EMBL/GenBank/DDBJ whole genome shotgun (WGS) entry which is preliminary data.</text>
</comment>
<accession>A0A3S0UNF6</accession>
<evidence type="ECO:0000313" key="3">
    <source>
        <dbReference type="Proteomes" id="UP000274545"/>
    </source>
</evidence>
<name>A0A3S0UNF6_9MOLU</name>
<protein>
    <recommendedName>
        <fullName evidence="4">Lipoprotein</fullName>
    </recommendedName>
</protein>
<evidence type="ECO:0000313" key="2">
    <source>
        <dbReference type="EMBL" id="RUP78023.1"/>
    </source>
</evidence>
<dbReference type="NCBIfam" id="NF038029">
    <property type="entry name" value="LP_plasma"/>
    <property type="match status" value="1"/>
</dbReference>
<dbReference type="AlphaFoldDB" id="A0A3S0UNF6"/>
<dbReference type="PROSITE" id="PS51257">
    <property type="entry name" value="PROKAR_LIPOPROTEIN"/>
    <property type="match status" value="1"/>
</dbReference>
<keyword evidence="1" id="KW-0732">Signal</keyword>
<evidence type="ECO:0008006" key="4">
    <source>
        <dbReference type="Google" id="ProtNLM"/>
    </source>
</evidence>
<proteinExistence type="predicted"/>
<gene>
    <name evidence="2" type="ORF">D6D54_00615</name>
</gene>
<evidence type="ECO:0000256" key="1">
    <source>
        <dbReference type="SAM" id="SignalP"/>
    </source>
</evidence>
<dbReference type="InterPro" id="IPR054816">
    <property type="entry name" value="Lipoprotein_mollicutes-type_CS"/>
</dbReference>
<organism evidence="2 3">
    <name type="scientific">Spiroplasma poulsonii</name>
    <dbReference type="NCBI Taxonomy" id="2138"/>
    <lineage>
        <taxon>Bacteria</taxon>
        <taxon>Bacillati</taxon>
        <taxon>Mycoplasmatota</taxon>
        <taxon>Mollicutes</taxon>
        <taxon>Entomoplasmatales</taxon>
        <taxon>Spiroplasmataceae</taxon>
        <taxon>Spiroplasma</taxon>
    </lineage>
</organism>
<feature type="chain" id="PRO_5018564230" description="Lipoprotein" evidence="1">
    <location>
        <begin position="23"/>
        <end position="404"/>
    </location>
</feature>
<feature type="signal peptide" evidence="1">
    <location>
        <begin position="1"/>
        <end position="22"/>
    </location>
</feature>
<dbReference type="RefSeq" id="WP_127092357.1">
    <property type="nucleotide sequence ID" value="NZ_RAHC01000001.1"/>
</dbReference>
<dbReference type="Proteomes" id="UP000274545">
    <property type="component" value="Unassembled WGS sequence"/>
</dbReference>